<dbReference type="GO" id="GO:0004633">
    <property type="term" value="F:phosphopantothenoylcysteine decarboxylase activity"/>
    <property type="evidence" value="ECO:0007669"/>
    <property type="project" value="TreeGrafter"/>
</dbReference>
<dbReference type="Proteomes" id="UP001162156">
    <property type="component" value="Unassembled WGS sequence"/>
</dbReference>
<keyword evidence="5" id="KW-1185">Reference proteome</keyword>
<dbReference type="Pfam" id="PF02441">
    <property type="entry name" value="Flavoprotein"/>
    <property type="match status" value="1"/>
</dbReference>
<dbReference type="EMBL" id="JANEYF010002604">
    <property type="protein sequence ID" value="KAJ8944309.1"/>
    <property type="molecule type" value="Genomic_DNA"/>
</dbReference>
<evidence type="ECO:0000256" key="2">
    <source>
        <dbReference type="ARBA" id="ARBA00038350"/>
    </source>
</evidence>
<dbReference type="SUPFAM" id="SSF52507">
    <property type="entry name" value="Homo-oligomeric flavin-containing Cys decarboxylases, HFCD"/>
    <property type="match status" value="1"/>
</dbReference>
<dbReference type="GO" id="GO:0015937">
    <property type="term" value="P:coenzyme A biosynthetic process"/>
    <property type="evidence" value="ECO:0007669"/>
    <property type="project" value="UniProtKB-KW"/>
</dbReference>
<dbReference type="GO" id="GO:0010181">
    <property type="term" value="F:FMN binding"/>
    <property type="evidence" value="ECO:0007669"/>
    <property type="project" value="TreeGrafter"/>
</dbReference>
<dbReference type="PANTHER" id="PTHR14359:SF6">
    <property type="entry name" value="PHOSPHOPANTOTHENOYLCYSTEINE DECARBOXYLASE"/>
    <property type="match status" value="1"/>
</dbReference>
<dbReference type="PANTHER" id="PTHR14359">
    <property type="entry name" value="HOMO-OLIGOMERIC FLAVIN CONTAINING CYS DECARBOXYLASE FAMILY"/>
    <property type="match status" value="1"/>
</dbReference>
<evidence type="ECO:0000256" key="1">
    <source>
        <dbReference type="ARBA" id="ARBA00022993"/>
    </source>
</evidence>
<name>A0AAV8XZ14_9CUCU</name>
<dbReference type="GO" id="GO:0071513">
    <property type="term" value="C:phosphopantothenoylcysteine decarboxylase complex"/>
    <property type="evidence" value="ECO:0007669"/>
    <property type="project" value="TreeGrafter"/>
</dbReference>
<comment type="similarity">
    <text evidence="2">Belongs to the HFCD (homooligomeric flavin containing Cys decarboxylase) superfamily.</text>
</comment>
<reference evidence="4" key="1">
    <citation type="journal article" date="2023" name="Insect Mol. Biol.">
        <title>Genome sequencing provides insights into the evolution of gene families encoding plant cell wall-degrading enzymes in longhorned beetles.</title>
        <authorList>
            <person name="Shin N.R."/>
            <person name="Okamura Y."/>
            <person name="Kirsch R."/>
            <person name="Pauchet Y."/>
        </authorList>
    </citation>
    <scope>NUCLEOTIDE SEQUENCE</scope>
    <source>
        <strain evidence="4">RBIC_L_NR</strain>
    </source>
</reference>
<dbReference type="Gene3D" id="3.40.50.1950">
    <property type="entry name" value="Flavin prenyltransferase-like"/>
    <property type="match status" value="1"/>
</dbReference>
<protein>
    <recommendedName>
        <fullName evidence="3">Flavoprotein domain-containing protein</fullName>
    </recommendedName>
</protein>
<sequence>MRCLHTNKNDNSACREEAKEYLACRMENNLMAKEEWSKLDSDEWAAWSKRGDPVLHIELAKWADIFLIAPLDANTLAKISNGLCDNLVTCTVRAWEISKPLIFCPAMNTKMFQHPLTSSQITILKSWGYLEIPVIEKVLICGDTGPGAMAEVSTIVEFLKDLINKQGIK</sequence>
<dbReference type="PROSITE" id="PS51808">
    <property type="entry name" value="CHCH"/>
    <property type="match status" value="1"/>
</dbReference>
<feature type="domain" description="Flavoprotein" evidence="3">
    <location>
        <begin position="38"/>
        <end position="161"/>
    </location>
</feature>
<comment type="caution">
    <text evidence="4">The sequence shown here is derived from an EMBL/GenBank/DDBJ whole genome shotgun (WGS) entry which is preliminary data.</text>
</comment>
<dbReference type="AlphaFoldDB" id="A0AAV8XZ14"/>
<evidence type="ECO:0000259" key="3">
    <source>
        <dbReference type="Pfam" id="PF02441"/>
    </source>
</evidence>
<dbReference type="InterPro" id="IPR036551">
    <property type="entry name" value="Flavin_trans-like"/>
</dbReference>
<keyword evidence="1" id="KW-0173">Coenzyme A biosynthesis</keyword>
<dbReference type="InterPro" id="IPR003382">
    <property type="entry name" value="Flavoprotein"/>
</dbReference>
<gene>
    <name evidence="4" type="ORF">NQ314_009499</name>
</gene>
<accession>A0AAV8XZ14</accession>
<organism evidence="4 5">
    <name type="scientific">Rhamnusium bicolor</name>
    <dbReference type="NCBI Taxonomy" id="1586634"/>
    <lineage>
        <taxon>Eukaryota</taxon>
        <taxon>Metazoa</taxon>
        <taxon>Ecdysozoa</taxon>
        <taxon>Arthropoda</taxon>
        <taxon>Hexapoda</taxon>
        <taxon>Insecta</taxon>
        <taxon>Pterygota</taxon>
        <taxon>Neoptera</taxon>
        <taxon>Endopterygota</taxon>
        <taxon>Coleoptera</taxon>
        <taxon>Polyphaga</taxon>
        <taxon>Cucujiformia</taxon>
        <taxon>Chrysomeloidea</taxon>
        <taxon>Cerambycidae</taxon>
        <taxon>Lepturinae</taxon>
        <taxon>Rhagiini</taxon>
        <taxon>Rhamnusium</taxon>
    </lineage>
</organism>
<evidence type="ECO:0000313" key="4">
    <source>
        <dbReference type="EMBL" id="KAJ8944309.1"/>
    </source>
</evidence>
<proteinExistence type="inferred from homology"/>
<evidence type="ECO:0000313" key="5">
    <source>
        <dbReference type="Proteomes" id="UP001162156"/>
    </source>
</evidence>